<evidence type="ECO:0000256" key="2">
    <source>
        <dbReference type="SAM" id="Phobius"/>
    </source>
</evidence>
<evidence type="ECO:0000313" key="3">
    <source>
        <dbReference type="RefSeq" id="XP_059600564.1"/>
    </source>
</evidence>
<reference evidence="3" key="1">
    <citation type="submission" date="2025-02" db="EMBL/GenBank/DDBJ databases">
        <authorList>
            <consortium name="NCBI Genome Project"/>
        </authorList>
    </citation>
    <scope>NUCLEOTIDE SEQUENCE</scope>
</reference>
<dbReference type="KEGG" id="ang:An04g04900"/>
<name>A0AAJ8BMU0_ASPNG</name>
<feature type="region of interest" description="Disordered" evidence="1">
    <location>
        <begin position="92"/>
        <end position="116"/>
    </location>
</feature>
<protein>
    <submittedName>
        <fullName evidence="3">Uncharacterized protein</fullName>
    </submittedName>
</protein>
<feature type="transmembrane region" description="Helical" evidence="2">
    <location>
        <begin position="232"/>
        <end position="254"/>
    </location>
</feature>
<keyword evidence="2" id="KW-0472">Membrane</keyword>
<dbReference type="GeneID" id="84590896"/>
<dbReference type="AlphaFoldDB" id="A0AAJ8BMU0"/>
<feature type="region of interest" description="Disordered" evidence="1">
    <location>
        <begin position="1"/>
        <end position="48"/>
    </location>
</feature>
<dbReference type="RefSeq" id="XP_059600564.1">
    <property type="nucleotide sequence ID" value="XM_059747502.1"/>
</dbReference>
<sequence>MGGAFEAPTSDFLKREDRSKAGTTKREGPVAAVAAGHEQVREQGPSATDGDVCVITDWVESDPRRIWRNKRTRQAERERIRPGVVYWGVATGRREGQGEQNGRESIKSGSKDAGGRMRQTLYPTRWDLFLLVHVVPRGPSRVESIRPRSLVPYQYLLLSTGLARGNLEGGSRGGERRRGGPQDAQYQYRYRQEGQKSRCNGLAASTQSGNLLDAHPRSSMAENQQSMGKSPFHFPLILPSFLPFWALLIIFFLIRRPLPVVSIDTRPSLMPPPLEGLPLVTRHSYLFSLFGGLPSALRILE</sequence>
<feature type="compositionally biased region" description="Basic and acidic residues" evidence="1">
    <location>
        <begin position="12"/>
        <end position="28"/>
    </location>
</feature>
<feature type="compositionally biased region" description="Basic and acidic residues" evidence="1">
    <location>
        <begin position="92"/>
        <end position="115"/>
    </location>
</feature>
<reference evidence="3" key="2">
    <citation type="submission" date="2025-08" db="UniProtKB">
        <authorList>
            <consortium name="RefSeq"/>
        </authorList>
    </citation>
    <scope>IDENTIFICATION</scope>
</reference>
<accession>A0AAJ8BMU0</accession>
<keyword evidence="2" id="KW-1133">Transmembrane helix</keyword>
<proteinExistence type="predicted"/>
<evidence type="ECO:0000256" key="1">
    <source>
        <dbReference type="SAM" id="MobiDB-lite"/>
    </source>
</evidence>
<gene>
    <name evidence="3" type="ORF">An04g04900</name>
</gene>
<keyword evidence="2" id="KW-0812">Transmembrane</keyword>
<dbReference type="VEuPathDB" id="FungiDB:An04g04900"/>
<organism evidence="3">
    <name type="scientific">Aspergillus niger</name>
    <dbReference type="NCBI Taxonomy" id="5061"/>
    <lineage>
        <taxon>Eukaryota</taxon>
        <taxon>Fungi</taxon>
        <taxon>Dikarya</taxon>
        <taxon>Ascomycota</taxon>
        <taxon>Pezizomycotina</taxon>
        <taxon>Eurotiomycetes</taxon>
        <taxon>Eurotiomycetidae</taxon>
        <taxon>Eurotiales</taxon>
        <taxon>Aspergillaceae</taxon>
        <taxon>Aspergillus</taxon>
        <taxon>Aspergillus subgen. Circumdati</taxon>
    </lineage>
</organism>